<accession>A0A1C7M5M1</accession>
<evidence type="ECO:0000256" key="1">
    <source>
        <dbReference type="SAM" id="MobiDB-lite"/>
    </source>
</evidence>
<name>A0A1C7M5M1_GRIFR</name>
<dbReference type="Proteomes" id="UP000092993">
    <property type="component" value="Unassembled WGS sequence"/>
</dbReference>
<protein>
    <submittedName>
        <fullName evidence="2">Uncharacterized protein</fullName>
    </submittedName>
</protein>
<comment type="caution">
    <text evidence="2">The sequence shown here is derived from an EMBL/GenBank/DDBJ whole genome shotgun (WGS) entry which is preliminary data.</text>
</comment>
<feature type="region of interest" description="Disordered" evidence="1">
    <location>
        <begin position="42"/>
        <end position="68"/>
    </location>
</feature>
<dbReference type="AlphaFoldDB" id="A0A1C7M5M1"/>
<evidence type="ECO:0000313" key="2">
    <source>
        <dbReference type="EMBL" id="OBZ71817.1"/>
    </source>
</evidence>
<evidence type="ECO:0000313" key="3">
    <source>
        <dbReference type="Proteomes" id="UP000092993"/>
    </source>
</evidence>
<dbReference type="OrthoDB" id="3262664at2759"/>
<reference evidence="2 3" key="1">
    <citation type="submission" date="2016-03" db="EMBL/GenBank/DDBJ databases">
        <title>Whole genome sequencing of Grifola frondosa 9006-11.</title>
        <authorList>
            <person name="Min B."/>
            <person name="Park H."/>
            <person name="Kim J.-G."/>
            <person name="Cho H."/>
            <person name="Oh Y.-L."/>
            <person name="Kong W.-S."/>
            <person name="Choi I.-G."/>
        </authorList>
    </citation>
    <scope>NUCLEOTIDE SEQUENCE [LARGE SCALE GENOMIC DNA]</scope>
    <source>
        <strain evidence="2 3">9006-11</strain>
    </source>
</reference>
<keyword evidence="3" id="KW-1185">Reference proteome</keyword>
<dbReference type="OMA" id="SNHIGQE"/>
<dbReference type="EMBL" id="LUGG01000010">
    <property type="protein sequence ID" value="OBZ71817.1"/>
    <property type="molecule type" value="Genomic_DNA"/>
</dbReference>
<feature type="compositionally biased region" description="Polar residues" evidence="1">
    <location>
        <begin position="44"/>
        <end position="68"/>
    </location>
</feature>
<sequence length="243" mass="26598">MSISVEDLVASFSSNHIGQEAIDLATLQAQLAQTLFCALPPPSSAQNIPRTDRTQPSNTPAARTPSSSFCWEAGDAPWTWGSAVANARSRRSMSIDEKEHDNDDMDEDERMVEDLLFSSPPPSSGTTTDYFSLSRAMPTSPSSPVFHDRKSSLSSASFDHTQYELQPPNTSLFTTTDPFYLAQLQSAQKPSAFAQAGRPAQHSPFLANHLHSAYGYVHSHHAIPPEVESHHHLFVATTAAFNR</sequence>
<organism evidence="2 3">
    <name type="scientific">Grifola frondosa</name>
    <name type="common">Maitake</name>
    <name type="synonym">Polyporus frondosus</name>
    <dbReference type="NCBI Taxonomy" id="5627"/>
    <lineage>
        <taxon>Eukaryota</taxon>
        <taxon>Fungi</taxon>
        <taxon>Dikarya</taxon>
        <taxon>Basidiomycota</taxon>
        <taxon>Agaricomycotina</taxon>
        <taxon>Agaricomycetes</taxon>
        <taxon>Polyporales</taxon>
        <taxon>Grifolaceae</taxon>
        <taxon>Grifola</taxon>
    </lineage>
</organism>
<gene>
    <name evidence="2" type="ORF">A0H81_08182</name>
</gene>
<proteinExistence type="predicted"/>